<dbReference type="RefSeq" id="WP_092743501.1">
    <property type="nucleotide sequence ID" value="NZ_FNOV01000018.1"/>
</dbReference>
<sequence length="323" mass="35241">MSALSPLAALYAVLQAVRTSAEMNSQLLRKNEAATRAALIDPVLRALGWDTTDVRMVEPEKTIGGELRVDYLLHDSKGNPRLVVEAKSLGASLDKHGYVSKVLGYALGFKVQTVFITDGLQWHCYANLHKGNTEVVAFSLLEDDLLTAALQLIQWLDAGRSGHGITINQLTEISVPVALHKPEPKTQRAAKTHTPASAGSKSGFISLDDIKPRQLTPGQKPKQLQLPDSTVVALKSWKDILVQVSMYVLQHCPSTPIPFPDKAGKKTFLFSWNKPKDGIGYKETTLQGRQLFIHTNYSAPDCVANALHALKLLSEATTVAVAF</sequence>
<evidence type="ECO:0000256" key="1">
    <source>
        <dbReference type="SAM" id="MobiDB-lite"/>
    </source>
</evidence>
<feature type="region of interest" description="Disordered" evidence="1">
    <location>
        <begin position="182"/>
        <end position="204"/>
    </location>
</feature>
<evidence type="ECO:0000313" key="2">
    <source>
        <dbReference type="EMBL" id="SDY90662.1"/>
    </source>
</evidence>
<evidence type="ECO:0000313" key="3">
    <source>
        <dbReference type="Proteomes" id="UP000199249"/>
    </source>
</evidence>
<dbReference type="OrthoDB" id="570928at2"/>
<dbReference type="Gene3D" id="3.90.1570.30">
    <property type="match status" value="1"/>
</dbReference>
<keyword evidence="3" id="KW-1185">Reference proteome</keyword>
<organism evidence="2 3">
    <name type="scientific">Hymenobacter psychrophilus</name>
    <dbReference type="NCBI Taxonomy" id="651662"/>
    <lineage>
        <taxon>Bacteria</taxon>
        <taxon>Pseudomonadati</taxon>
        <taxon>Bacteroidota</taxon>
        <taxon>Cytophagia</taxon>
        <taxon>Cytophagales</taxon>
        <taxon>Hymenobacteraceae</taxon>
        <taxon>Hymenobacter</taxon>
    </lineage>
</organism>
<reference evidence="3" key="1">
    <citation type="submission" date="2016-10" db="EMBL/GenBank/DDBJ databases">
        <authorList>
            <person name="Varghese N."/>
            <person name="Submissions S."/>
        </authorList>
    </citation>
    <scope>NUCLEOTIDE SEQUENCE [LARGE SCALE GENOMIC DNA]</scope>
    <source>
        <strain evidence="3">CGMCC 1.8975</strain>
    </source>
</reference>
<protein>
    <submittedName>
        <fullName evidence="2">Uncharacterized protein</fullName>
    </submittedName>
</protein>
<accession>A0A1H3NP32</accession>
<dbReference type="EMBL" id="FNOV01000018">
    <property type="protein sequence ID" value="SDY90662.1"/>
    <property type="molecule type" value="Genomic_DNA"/>
</dbReference>
<dbReference type="AlphaFoldDB" id="A0A1H3NP32"/>
<proteinExistence type="predicted"/>
<name>A0A1H3NP32_9BACT</name>
<gene>
    <name evidence="2" type="ORF">SAMN04488069_11821</name>
</gene>
<dbReference type="Proteomes" id="UP000199249">
    <property type="component" value="Unassembled WGS sequence"/>
</dbReference>
<dbReference type="STRING" id="651662.SAMN04488069_11821"/>